<name>Q0CQF9_ASPTN</name>
<evidence type="ECO:0000313" key="6">
    <source>
        <dbReference type="Proteomes" id="UP000007963"/>
    </source>
</evidence>
<keyword evidence="3" id="KW-1133">Transmembrane helix</keyword>
<dbReference type="GO" id="GO:0000506">
    <property type="term" value="C:glycosylphosphatidylinositol-N-acetylglucosaminyltransferase (GPI-GnT) complex"/>
    <property type="evidence" value="ECO:0007669"/>
    <property type="project" value="InterPro"/>
</dbReference>
<dbReference type="STRING" id="341663.Q0CQF9"/>
<accession>Q0CQF9</accession>
<dbReference type="PANTHER" id="PTHR15231">
    <property type="entry name" value="PHOSPHATIDYLINOSITOL N-ACETYLGLUCOSAMINYLTRANSFERASE SUBUNIT H"/>
    <property type="match status" value="1"/>
</dbReference>
<dbReference type="Pfam" id="PF10181">
    <property type="entry name" value="PIG-H"/>
    <property type="match status" value="1"/>
</dbReference>
<organism evidence="5 6">
    <name type="scientific">Aspergillus terreus (strain NIH 2624 / FGSC A1156)</name>
    <dbReference type="NCBI Taxonomy" id="341663"/>
    <lineage>
        <taxon>Eukaryota</taxon>
        <taxon>Fungi</taxon>
        <taxon>Dikarya</taxon>
        <taxon>Ascomycota</taxon>
        <taxon>Pezizomycotina</taxon>
        <taxon>Eurotiomycetes</taxon>
        <taxon>Eurotiomycetidae</taxon>
        <taxon>Eurotiales</taxon>
        <taxon>Aspergillaceae</taxon>
        <taxon>Aspergillus</taxon>
        <taxon>Aspergillus subgen. Circumdati</taxon>
    </lineage>
</organism>
<dbReference type="UniPathway" id="UPA00196"/>
<dbReference type="PANTHER" id="PTHR15231:SF1">
    <property type="entry name" value="PHOSPHATIDYLINOSITOL N-ACETYLGLUCOSAMINYLTRANSFERASE SUBUNIT H"/>
    <property type="match status" value="1"/>
</dbReference>
<reference evidence="6" key="1">
    <citation type="submission" date="2005-09" db="EMBL/GenBank/DDBJ databases">
        <title>Annotation of the Aspergillus terreus NIH2624 genome.</title>
        <authorList>
            <person name="Birren B.W."/>
            <person name="Lander E.S."/>
            <person name="Galagan J.E."/>
            <person name="Nusbaum C."/>
            <person name="Devon K."/>
            <person name="Henn M."/>
            <person name="Ma L.-J."/>
            <person name="Jaffe D.B."/>
            <person name="Butler J."/>
            <person name="Alvarez P."/>
            <person name="Gnerre S."/>
            <person name="Grabherr M."/>
            <person name="Kleber M."/>
            <person name="Mauceli E.W."/>
            <person name="Brockman W."/>
            <person name="Rounsley S."/>
            <person name="Young S.K."/>
            <person name="LaButti K."/>
            <person name="Pushparaj V."/>
            <person name="DeCaprio D."/>
            <person name="Crawford M."/>
            <person name="Koehrsen M."/>
            <person name="Engels R."/>
            <person name="Montgomery P."/>
            <person name="Pearson M."/>
            <person name="Howarth C."/>
            <person name="Larson L."/>
            <person name="Luoma S."/>
            <person name="White J."/>
            <person name="Alvarado L."/>
            <person name="Kodira C.D."/>
            <person name="Zeng Q."/>
            <person name="Oleary S."/>
            <person name="Yandava C."/>
            <person name="Denning D.W."/>
            <person name="Nierman W.C."/>
            <person name="Milne T."/>
            <person name="Madden K."/>
        </authorList>
    </citation>
    <scope>NUCLEOTIDE SEQUENCE [LARGE SCALE GENOMIC DNA]</scope>
    <source>
        <strain evidence="6">NIH 2624 / FGSC A1156</strain>
    </source>
</reference>
<evidence type="ECO:0000313" key="5">
    <source>
        <dbReference type="EMBL" id="EAU35877.1"/>
    </source>
</evidence>
<feature type="domain" description="Phosphatidylinositol N-acetylglucosaminyltransferase subunit H conserved" evidence="4">
    <location>
        <begin position="102"/>
        <end position="167"/>
    </location>
</feature>
<evidence type="ECO:0000259" key="4">
    <source>
        <dbReference type="Pfam" id="PF10181"/>
    </source>
</evidence>
<comment type="pathway">
    <text evidence="1">Glycolipid biosynthesis; glycosylphosphatidylinositol-anchor biosynthesis.</text>
</comment>
<dbReference type="RefSeq" id="XP_001213253.1">
    <property type="nucleotide sequence ID" value="XM_001213253.1"/>
</dbReference>
<feature type="transmembrane region" description="Helical" evidence="3">
    <location>
        <begin position="32"/>
        <end position="53"/>
    </location>
</feature>
<keyword evidence="3" id="KW-0472">Membrane</keyword>
<evidence type="ECO:0000256" key="2">
    <source>
        <dbReference type="ARBA" id="ARBA00009610"/>
    </source>
</evidence>
<sequence>MPGRLTLRRPSPTTVSFTVSNASRHTSTPAKILFYFQILLRAVIFAFVVFVNIAEFRHSFFDHDGLFVRWPAVWASPLGSYVCRIADTYTTWAVALFGSEESLLVIRGLGIQTSTSSSTYLSKASTRFIPTTQIQDIVIHEAFKGFEVRFYLAVIVEGEGEVVVVFPKLLPGRAILEEVWRGSRHCLYESKS</sequence>
<dbReference type="OMA" id="WRGSRHC"/>
<dbReference type="InterPro" id="IPR044215">
    <property type="entry name" value="PIG-H"/>
</dbReference>
<dbReference type="AlphaFoldDB" id="Q0CQF9"/>
<evidence type="ECO:0000256" key="3">
    <source>
        <dbReference type="SAM" id="Phobius"/>
    </source>
</evidence>
<dbReference type="HOGENOM" id="CLU_054079_0_0_1"/>
<dbReference type="OrthoDB" id="6256716at2759"/>
<evidence type="ECO:0000256" key="1">
    <source>
        <dbReference type="ARBA" id="ARBA00004687"/>
    </source>
</evidence>
<dbReference type="GO" id="GO:0006506">
    <property type="term" value="P:GPI anchor biosynthetic process"/>
    <property type="evidence" value="ECO:0007669"/>
    <property type="project" value="UniProtKB-UniPathway"/>
</dbReference>
<proteinExistence type="inferred from homology"/>
<dbReference type="Proteomes" id="UP000007963">
    <property type="component" value="Unassembled WGS sequence"/>
</dbReference>
<comment type="similarity">
    <text evidence="2">Belongs to the PIGH family.</text>
</comment>
<dbReference type="EMBL" id="CH476598">
    <property type="protein sequence ID" value="EAU35877.1"/>
    <property type="molecule type" value="Genomic_DNA"/>
</dbReference>
<dbReference type="VEuPathDB" id="FungiDB:ATEG_04075"/>
<keyword evidence="3" id="KW-0812">Transmembrane</keyword>
<dbReference type="GeneID" id="4318418"/>
<dbReference type="InterPro" id="IPR019328">
    <property type="entry name" value="PIGH-H_dom"/>
</dbReference>
<gene>
    <name evidence="5" type="ORF">ATEG_04075</name>
</gene>
<protein>
    <recommendedName>
        <fullName evidence="4">Phosphatidylinositol N-acetylglucosaminyltransferase subunit H conserved domain-containing protein</fullName>
    </recommendedName>
</protein>
<dbReference type="eggNOG" id="KOG4551">
    <property type="taxonomic scope" value="Eukaryota"/>
</dbReference>